<dbReference type="InterPro" id="IPR038765">
    <property type="entry name" value="Papain-like_cys_pep_sf"/>
</dbReference>
<dbReference type="Pfam" id="PF02338">
    <property type="entry name" value="OTU"/>
    <property type="match status" value="1"/>
</dbReference>
<dbReference type="Proteomes" id="UP001150062">
    <property type="component" value="Unassembled WGS sequence"/>
</dbReference>
<evidence type="ECO:0000313" key="4">
    <source>
        <dbReference type="Proteomes" id="UP001150062"/>
    </source>
</evidence>
<feature type="domain" description="OTU" evidence="2">
    <location>
        <begin position="49"/>
        <end position="171"/>
    </location>
</feature>
<dbReference type="CDD" id="cd22771">
    <property type="entry name" value="OTU_plant_OTU7-like"/>
    <property type="match status" value="1"/>
</dbReference>
<name>A0ABQ8ZAM8_9EUKA</name>
<gene>
    <name evidence="3" type="ORF">M0813_12841</name>
</gene>
<organism evidence="3 4">
    <name type="scientific">Anaeramoeba flamelloides</name>
    <dbReference type="NCBI Taxonomy" id="1746091"/>
    <lineage>
        <taxon>Eukaryota</taxon>
        <taxon>Metamonada</taxon>
        <taxon>Anaeramoebidae</taxon>
        <taxon>Anaeramoeba</taxon>
    </lineage>
</organism>
<dbReference type="PANTHER" id="PTHR12419">
    <property type="entry name" value="OTU DOMAIN CONTAINING PROTEIN"/>
    <property type="match status" value="1"/>
</dbReference>
<protein>
    <submittedName>
        <fullName evidence="3">Otu domain-containing protein</fullName>
    </submittedName>
</protein>
<evidence type="ECO:0000259" key="2">
    <source>
        <dbReference type="PROSITE" id="PS50802"/>
    </source>
</evidence>
<feature type="region of interest" description="Disordered" evidence="1">
    <location>
        <begin position="1"/>
        <end position="27"/>
    </location>
</feature>
<feature type="region of interest" description="Disordered" evidence="1">
    <location>
        <begin position="284"/>
        <end position="348"/>
    </location>
</feature>
<dbReference type="InterPro" id="IPR003323">
    <property type="entry name" value="OTU_dom"/>
</dbReference>
<dbReference type="EMBL" id="JAOAOG010000027">
    <property type="protein sequence ID" value="KAJ6253943.1"/>
    <property type="molecule type" value="Genomic_DNA"/>
</dbReference>
<dbReference type="InterPro" id="IPR050704">
    <property type="entry name" value="Peptidase_C85-like"/>
</dbReference>
<keyword evidence="4" id="KW-1185">Reference proteome</keyword>
<dbReference type="PANTHER" id="PTHR12419:SF7">
    <property type="entry name" value="OTU DOMAIN-CONTAINING PROTEIN 3"/>
    <property type="match status" value="1"/>
</dbReference>
<evidence type="ECO:0000313" key="3">
    <source>
        <dbReference type="EMBL" id="KAJ6253943.1"/>
    </source>
</evidence>
<feature type="compositionally biased region" description="Basic and acidic residues" evidence="1">
    <location>
        <begin position="313"/>
        <end position="323"/>
    </location>
</feature>
<proteinExistence type="predicted"/>
<feature type="compositionally biased region" description="Basic residues" evidence="1">
    <location>
        <begin position="1"/>
        <end position="22"/>
    </location>
</feature>
<evidence type="ECO:0000256" key="1">
    <source>
        <dbReference type="SAM" id="MobiDB-lite"/>
    </source>
</evidence>
<dbReference type="PROSITE" id="PS50802">
    <property type="entry name" value="OTU"/>
    <property type="match status" value="1"/>
</dbReference>
<feature type="compositionally biased region" description="Polar residues" evidence="1">
    <location>
        <begin position="285"/>
        <end position="295"/>
    </location>
</feature>
<accession>A0ABQ8ZAM8</accession>
<reference evidence="3" key="1">
    <citation type="submission" date="2022-08" db="EMBL/GenBank/DDBJ databases">
        <title>Novel sulfate-reducing endosymbionts in the free-living metamonad Anaeramoeba.</title>
        <authorList>
            <person name="Jerlstrom-Hultqvist J."/>
            <person name="Cepicka I."/>
            <person name="Gallot-Lavallee L."/>
            <person name="Salas-Leiva D."/>
            <person name="Curtis B.A."/>
            <person name="Zahonova K."/>
            <person name="Pipaliya S."/>
            <person name="Dacks J."/>
            <person name="Roger A.J."/>
        </authorList>
    </citation>
    <scope>NUCLEOTIDE SEQUENCE</scope>
    <source>
        <strain evidence="3">Schooner1</strain>
    </source>
</reference>
<sequence>MPPKKKKKRKQRQKRQNKQKNKKTTDYEQAYDYDEQLLKLKKQLRTNGLKIREVKSDGNCLFRSLADQLNGNPNLHYEVRSKVVDHLNSHRIEYEAFIVDYSFEDYVKKISKDREWGGNLELQIASSIYTVNLVIHQPGSTPWRIKNFENPLRTLHLAYLFGDHYDSVRNLTDSFEIGVQPSKILLIEQSQNNEKNSSSSTQKSFDPEMLEEDAMTLISILGYGEQEFAKEMILTYGDLDGATEALILGDGKQIENDWKIRKQNEKKHKRELEQEILEQKERIQEYQSNKTNTKQNLKKSSKGSSKKQRAKQRWQERKEEKSKKNQPKSKSNKEINEEINLDIGVNDI</sequence>
<dbReference type="Gene3D" id="3.90.70.80">
    <property type="match status" value="1"/>
</dbReference>
<comment type="caution">
    <text evidence="3">The sequence shown here is derived from an EMBL/GenBank/DDBJ whole genome shotgun (WGS) entry which is preliminary data.</text>
</comment>
<feature type="compositionally biased region" description="Basic residues" evidence="1">
    <location>
        <begin position="296"/>
        <end position="312"/>
    </location>
</feature>
<dbReference type="SUPFAM" id="SSF54001">
    <property type="entry name" value="Cysteine proteinases"/>
    <property type="match status" value="1"/>
</dbReference>